<evidence type="ECO:0000313" key="2">
    <source>
        <dbReference type="EMBL" id="EKC97726.1"/>
    </source>
</evidence>
<sequence>MASMEDLIATMQTSHVGQQANDLKALHAKLSETLNTTIPSIRPIPPPLPRPTDPVFDAWSGASSPRVKSNMAGVQQSMSKLGTSPRHQQNGKDVRPHHTVLDQNVSPAQREGFAGDAFRPLFEGKVQQ</sequence>
<feature type="compositionally biased region" description="Basic and acidic residues" evidence="1">
    <location>
        <begin position="90"/>
        <end position="100"/>
    </location>
</feature>
<keyword evidence="3" id="KW-1185">Reference proteome</keyword>
<dbReference type="EMBL" id="AMBO01000403">
    <property type="protein sequence ID" value="EKC97726.1"/>
    <property type="molecule type" value="Genomic_DNA"/>
</dbReference>
<dbReference type="Proteomes" id="UP000006757">
    <property type="component" value="Unassembled WGS sequence"/>
</dbReference>
<gene>
    <name evidence="2" type="ORF">A1Q2_07925</name>
</gene>
<protein>
    <submittedName>
        <fullName evidence="2">Uncharacterized protein</fullName>
    </submittedName>
</protein>
<dbReference type="AlphaFoldDB" id="K1VF81"/>
<evidence type="ECO:0000256" key="1">
    <source>
        <dbReference type="SAM" id="MobiDB-lite"/>
    </source>
</evidence>
<feature type="region of interest" description="Disordered" evidence="1">
    <location>
        <begin position="37"/>
        <end position="128"/>
    </location>
</feature>
<name>K1VF81_TRIAC</name>
<dbReference type="OrthoDB" id="2592649at2759"/>
<feature type="compositionally biased region" description="Polar residues" evidence="1">
    <location>
        <begin position="61"/>
        <end position="88"/>
    </location>
</feature>
<organism evidence="2 3">
    <name type="scientific">Trichosporon asahii var. asahii (strain CBS 8904)</name>
    <name type="common">Yeast</name>
    <dbReference type="NCBI Taxonomy" id="1220162"/>
    <lineage>
        <taxon>Eukaryota</taxon>
        <taxon>Fungi</taxon>
        <taxon>Dikarya</taxon>
        <taxon>Basidiomycota</taxon>
        <taxon>Agaricomycotina</taxon>
        <taxon>Tremellomycetes</taxon>
        <taxon>Trichosporonales</taxon>
        <taxon>Trichosporonaceae</taxon>
        <taxon>Trichosporon</taxon>
    </lineage>
</organism>
<dbReference type="HOGENOM" id="CLU_1961139_0_0_1"/>
<comment type="caution">
    <text evidence="2">The sequence shown here is derived from an EMBL/GenBank/DDBJ whole genome shotgun (WGS) entry which is preliminary data.</text>
</comment>
<evidence type="ECO:0000313" key="3">
    <source>
        <dbReference type="Proteomes" id="UP000006757"/>
    </source>
</evidence>
<reference evidence="2 3" key="1">
    <citation type="journal article" date="2012" name="Eukaryot. Cell">
        <title>Genome sequence of the Trichosporon asahii environmental strain CBS 8904.</title>
        <authorList>
            <person name="Yang R.Y."/>
            <person name="Li H.T."/>
            <person name="Zhu H."/>
            <person name="Zhou G.P."/>
            <person name="Wang M."/>
            <person name="Wang L."/>
        </authorList>
    </citation>
    <scope>NUCLEOTIDE SEQUENCE [LARGE SCALE GENOMIC DNA]</scope>
    <source>
        <strain evidence="2 3">CBS 8904</strain>
    </source>
</reference>
<accession>K1VF81</accession>
<dbReference type="InParanoid" id="K1VF81"/>
<proteinExistence type="predicted"/>
<feature type="compositionally biased region" description="Pro residues" evidence="1">
    <location>
        <begin position="42"/>
        <end position="52"/>
    </location>
</feature>